<evidence type="ECO:0000313" key="2">
    <source>
        <dbReference type="Proteomes" id="UP001207468"/>
    </source>
</evidence>
<proteinExistence type="predicted"/>
<name>A0ACC0TV34_9AGAM</name>
<sequence length="321" mass="35276">MSGTHIDVVLLSLFAIYATLTLPCTLVHLFQPSEILNGFFLHSGSLRLHNNTNLHQADMHGHSRMTRTRPIRSTSTSTNQTMCTLVDMLEDEEDVAGGVAMAKNKNKACTAHITPPHIMHTTLMYALNFRVSPSFSFGKQFVLIIYAVFMHYASLHHSNPFAANPMCTGYIALLQILIAVALAGKMNRLSWASVVGYEKACGSRSSVAYASVLKWHIIIITVNVQTLGYSAVGLSIFDHLARIAQTWYTTAWLTTKNALNGGTTLGGAVCVIVKGPYRNFKGSPRYTLCHTASAMPDDCDIQECLEHNTYDTPLKKGPKPL</sequence>
<dbReference type="Proteomes" id="UP001207468">
    <property type="component" value="Unassembled WGS sequence"/>
</dbReference>
<dbReference type="EMBL" id="JAGFNK010000482">
    <property type="protein sequence ID" value="KAI9449659.1"/>
    <property type="molecule type" value="Genomic_DNA"/>
</dbReference>
<reference evidence="1" key="1">
    <citation type="submission" date="2021-03" db="EMBL/GenBank/DDBJ databases">
        <title>Evolutionary priming and transition to the ectomycorrhizal habit in an iconic lineage of mushroom-forming fungi: is preadaptation a requirement?</title>
        <authorList>
            <consortium name="DOE Joint Genome Institute"/>
            <person name="Looney B.P."/>
            <person name="Miyauchi S."/>
            <person name="Morin E."/>
            <person name="Drula E."/>
            <person name="Courty P.E."/>
            <person name="Chicoki N."/>
            <person name="Fauchery L."/>
            <person name="Kohler A."/>
            <person name="Kuo A."/>
            <person name="LaButti K."/>
            <person name="Pangilinan J."/>
            <person name="Lipzen A."/>
            <person name="Riley R."/>
            <person name="Andreopoulos W."/>
            <person name="He G."/>
            <person name="Johnson J."/>
            <person name="Barry K.W."/>
            <person name="Grigoriev I.V."/>
            <person name="Nagy L."/>
            <person name="Hibbett D."/>
            <person name="Henrissat B."/>
            <person name="Matheny P.B."/>
            <person name="Labbe J."/>
            <person name="Martin A.F."/>
        </authorList>
    </citation>
    <scope>NUCLEOTIDE SEQUENCE</scope>
    <source>
        <strain evidence="1">BPL698</strain>
    </source>
</reference>
<gene>
    <name evidence="1" type="ORF">F5148DRAFT_1153056</name>
</gene>
<evidence type="ECO:0000313" key="1">
    <source>
        <dbReference type="EMBL" id="KAI9449659.1"/>
    </source>
</evidence>
<accession>A0ACC0TV34</accession>
<keyword evidence="2" id="KW-1185">Reference proteome</keyword>
<organism evidence="1 2">
    <name type="scientific">Russula earlei</name>
    <dbReference type="NCBI Taxonomy" id="71964"/>
    <lineage>
        <taxon>Eukaryota</taxon>
        <taxon>Fungi</taxon>
        <taxon>Dikarya</taxon>
        <taxon>Basidiomycota</taxon>
        <taxon>Agaricomycotina</taxon>
        <taxon>Agaricomycetes</taxon>
        <taxon>Russulales</taxon>
        <taxon>Russulaceae</taxon>
        <taxon>Russula</taxon>
    </lineage>
</organism>
<comment type="caution">
    <text evidence="1">The sequence shown here is derived from an EMBL/GenBank/DDBJ whole genome shotgun (WGS) entry which is preliminary data.</text>
</comment>
<protein>
    <submittedName>
        <fullName evidence="1">Uncharacterized protein</fullName>
    </submittedName>
</protein>